<reference evidence="1" key="1">
    <citation type="journal article" date="2010" name="ISME J.">
        <title>Metagenome of the Mediterranean deep chlorophyll maximum studied by direct and fosmid library 454 pyrosequencing.</title>
        <authorList>
            <person name="Ghai R."/>
            <person name="Martin-Cuadrado A.B."/>
            <person name="Molto A.G."/>
            <person name="Heredia I.G."/>
            <person name="Cabrera R."/>
            <person name="Martin J."/>
            <person name="Verdu M."/>
            <person name="Deschamps P."/>
            <person name="Moreira D."/>
            <person name="Lopez-Garcia P."/>
            <person name="Mira A."/>
            <person name="Rodriguez-Valera F."/>
        </authorList>
    </citation>
    <scope>NUCLEOTIDE SEQUENCE</scope>
</reference>
<dbReference type="AlphaFoldDB" id="D6PJ60"/>
<evidence type="ECO:0000313" key="1">
    <source>
        <dbReference type="EMBL" id="ADD95761.1"/>
    </source>
</evidence>
<dbReference type="EMBL" id="GU943095">
    <property type="protein sequence ID" value="ADD95761.1"/>
    <property type="molecule type" value="Genomic_DNA"/>
</dbReference>
<sequence>MKTYIEKTGAKPLVGVKNTKWTDIQLSASATGSEQKVTFPILDETLRNLFYLKDKINGLVATSYLSLLATLETTFTDTWRAYLIM</sequence>
<name>D6PJ60_9ZZZZ</name>
<accession>D6PJ60</accession>
<organism evidence="1">
    <name type="scientific">uncultured organism MedDCM-OCT-S08-C195</name>
    <dbReference type="NCBI Taxonomy" id="743634"/>
    <lineage>
        <taxon>unclassified sequences</taxon>
        <taxon>environmental samples</taxon>
    </lineage>
</organism>
<proteinExistence type="predicted"/>
<protein>
    <submittedName>
        <fullName evidence="1">Uncharacterized protein</fullName>
    </submittedName>
</protein>